<evidence type="ECO:0000313" key="3">
    <source>
        <dbReference type="RefSeq" id="XP_017300975.2"/>
    </source>
</evidence>
<dbReference type="RefSeq" id="XP_017300975.2">
    <property type="nucleotide sequence ID" value="XM_017445486.2"/>
</dbReference>
<dbReference type="AlphaFoldDB" id="A0A1S4EFL3"/>
<feature type="compositionally biased region" description="Polar residues" evidence="1">
    <location>
        <begin position="243"/>
        <end position="269"/>
    </location>
</feature>
<name>A0A1S4EFL3_DIACI</name>
<protein>
    <submittedName>
        <fullName evidence="3">Uncharacterized protein LOC103512652</fullName>
    </submittedName>
</protein>
<dbReference type="Pfam" id="PF14924">
    <property type="entry name" value="MAP10_N"/>
    <property type="match status" value="1"/>
</dbReference>
<gene>
    <name evidence="3" type="primary">LOC103512652</name>
</gene>
<accession>A0A1S4EFL3</accession>
<evidence type="ECO:0000256" key="1">
    <source>
        <dbReference type="SAM" id="MobiDB-lite"/>
    </source>
</evidence>
<dbReference type="KEGG" id="dci:103512652"/>
<organism evidence="2 3">
    <name type="scientific">Diaphorina citri</name>
    <name type="common">Asian citrus psyllid</name>
    <dbReference type="NCBI Taxonomy" id="121845"/>
    <lineage>
        <taxon>Eukaryota</taxon>
        <taxon>Metazoa</taxon>
        <taxon>Ecdysozoa</taxon>
        <taxon>Arthropoda</taxon>
        <taxon>Hexapoda</taxon>
        <taxon>Insecta</taxon>
        <taxon>Pterygota</taxon>
        <taxon>Neoptera</taxon>
        <taxon>Paraneoptera</taxon>
        <taxon>Hemiptera</taxon>
        <taxon>Sternorrhyncha</taxon>
        <taxon>Psylloidea</taxon>
        <taxon>Psyllidae</taxon>
        <taxon>Diaphorininae</taxon>
        <taxon>Diaphorina</taxon>
    </lineage>
</organism>
<evidence type="ECO:0000313" key="2">
    <source>
        <dbReference type="Proteomes" id="UP000079169"/>
    </source>
</evidence>
<feature type="region of interest" description="Disordered" evidence="1">
    <location>
        <begin position="235"/>
        <end position="284"/>
    </location>
</feature>
<dbReference type="Proteomes" id="UP000079169">
    <property type="component" value="Unplaced"/>
</dbReference>
<dbReference type="GeneID" id="103512652"/>
<reference evidence="3" key="1">
    <citation type="submission" date="2025-08" db="UniProtKB">
        <authorList>
            <consortium name="RefSeq"/>
        </authorList>
    </citation>
    <scope>IDENTIFICATION</scope>
</reference>
<proteinExistence type="predicted"/>
<feature type="region of interest" description="Disordered" evidence="1">
    <location>
        <begin position="301"/>
        <end position="342"/>
    </location>
</feature>
<feature type="compositionally biased region" description="Low complexity" evidence="1">
    <location>
        <begin position="309"/>
        <end position="332"/>
    </location>
</feature>
<dbReference type="PaxDb" id="121845-A0A1S4EFL3"/>
<sequence length="384" mass="44030">MTTISDNRIFFIQIMIDSVNMYNSYKYDSDYGKLKVFISKFLHYPAIDISTTPFKRNDEEGTTDVKVNEGKTFMFSIATNKIESVLKTAFVDFQVLLESDNEDKVKAGIHNLVVGYTRIQVGNELTHIINAVDTVKSDNPVIKDMEGAYVIRQGNEQVGTIFLGIRFTMFGNSLATSIGPGTEITIIPSQPQMLNTREIPDTNKEAYNISQCSTRPVSQQLKQQQEDFLNKETKLEKERDQPKNLQQMETQSNVKPLTGSERNLQQTGKQDPVKNIEQNKLQPELMSKKDQLQNSQIMEKLQQKQPNLQQSKGQSQKAQQPNLQQTKSQQQQGIIYHRKPDDTKDFKKEYTYIYSELNGQVIDMKIAYEPRVCNPQDMKDNACR</sequence>
<keyword evidence="2" id="KW-1185">Reference proteome</keyword>